<proteinExistence type="predicted"/>
<dbReference type="Proteomes" id="UP000397656">
    <property type="component" value="Chromosome 2"/>
</dbReference>
<name>A0A643FVQ3_9BURK</name>
<gene>
    <name evidence="2" type="ORF">F7R26_031280</name>
</gene>
<accession>A0A643FVQ3</accession>
<evidence type="ECO:0000259" key="1">
    <source>
        <dbReference type="Pfam" id="PF13503"/>
    </source>
</evidence>
<sequence length="288" mass="32577">MSQANPIFVYVLADGAQHHAQVGDLVRQASAHRNVYAGLPEEKAGDASLFLAHVADAEEPWLAKLDELDLLAPCISLIWSRAGIDALATHLQQFLIADIGDGMGVMLRYFDPRNLKTTMTLWGEDTTQKLMAPILQWKYRGHEPEWQRLDGPMNGHTVQTAPVAIRFDQQQVDAFMAHSEPDQLLGTLVENGTVPADGPYLPRFRDFLARYRRVTRWHLTEPADRLRYCEHSYQYGLEFDLYPEVCSALKSRAESGEGFGDCMDRIPDYVWNSLRRKLVATSETGETK</sequence>
<feature type="domain" description="DUF4123" evidence="1">
    <location>
        <begin position="9"/>
        <end position="126"/>
    </location>
</feature>
<dbReference type="GeneID" id="98405447"/>
<reference evidence="2 3" key="1">
    <citation type="submission" date="2020-10" db="EMBL/GenBank/DDBJ databases">
        <title>Complete genome sequence of Cupriavidus basilensis CCUG 49340T.</title>
        <authorList>
            <person name="Salva-Serra F."/>
            <person name="Donoso R.A."/>
            <person name="Cho K.H."/>
            <person name="Yoo J.A."/>
            <person name="Lee K."/>
            <person name="Yoon S.-H."/>
            <person name="Perez-Pantoja D."/>
            <person name="Moore E.R.B."/>
        </authorList>
    </citation>
    <scope>NUCLEOTIDE SEQUENCE [LARGE SCALE GENOMIC DNA]</scope>
    <source>
        <strain evidence="3">CCUG 49340</strain>
    </source>
</reference>
<protein>
    <submittedName>
        <fullName evidence="2">DUF4123 domain-containing protein</fullName>
    </submittedName>
</protein>
<dbReference type="EMBL" id="CP062804">
    <property type="protein sequence ID" value="QOT79235.1"/>
    <property type="molecule type" value="Genomic_DNA"/>
</dbReference>
<organism evidence="2 3">
    <name type="scientific">Cupriavidus basilensis</name>
    <dbReference type="NCBI Taxonomy" id="68895"/>
    <lineage>
        <taxon>Bacteria</taxon>
        <taxon>Pseudomonadati</taxon>
        <taxon>Pseudomonadota</taxon>
        <taxon>Betaproteobacteria</taxon>
        <taxon>Burkholderiales</taxon>
        <taxon>Burkholderiaceae</taxon>
        <taxon>Cupriavidus</taxon>
    </lineage>
</organism>
<dbReference type="AlphaFoldDB" id="A0A643FVQ3"/>
<evidence type="ECO:0000313" key="3">
    <source>
        <dbReference type="Proteomes" id="UP000397656"/>
    </source>
</evidence>
<dbReference type="RefSeq" id="WP_150986117.1">
    <property type="nucleotide sequence ID" value="NZ_CP062804.1"/>
</dbReference>
<evidence type="ECO:0000313" key="2">
    <source>
        <dbReference type="EMBL" id="QOT79235.1"/>
    </source>
</evidence>
<dbReference type="Pfam" id="PF13503">
    <property type="entry name" value="DUF4123"/>
    <property type="match status" value="1"/>
</dbReference>
<dbReference type="InterPro" id="IPR025391">
    <property type="entry name" value="DUF4123"/>
</dbReference>